<dbReference type="AlphaFoldDB" id="A0A6J4JRT0"/>
<accession>A0A6J4JRT0</accession>
<feature type="non-terminal residue" evidence="2">
    <location>
        <position position="39"/>
    </location>
</feature>
<evidence type="ECO:0000313" key="2">
    <source>
        <dbReference type="EMBL" id="CAA9285810.1"/>
    </source>
</evidence>
<proteinExistence type="predicted"/>
<sequence length="39" mass="4111">GRWPNTPTISARMACTPRPPATAPWATLSSPPCASSVWS</sequence>
<name>A0A6J4JRT0_9CHLR</name>
<protein>
    <submittedName>
        <fullName evidence="2">Uncharacterized protein</fullName>
    </submittedName>
</protein>
<reference evidence="2" key="1">
    <citation type="submission" date="2020-02" db="EMBL/GenBank/DDBJ databases">
        <authorList>
            <person name="Meier V. D."/>
        </authorList>
    </citation>
    <scope>NUCLEOTIDE SEQUENCE</scope>
    <source>
        <strain evidence="2">AVDCRST_MAG77</strain>
    </source>
</reference>
<evidence type="ECO:0000256" key="1">
    <source>
        <dbReference type="SAM" id="MobiDB-lite"/>
    </source>
</evidence>
<gene>
    <name evidence="2" type="ORF">AVDCRST_MAG77-4211</name>
</gene>
<feature type="compositionally biased region" description="Polar residues" evidence="1">
    <location>
        <begin position="28"/>
        <end position="39"/>
    </location>
</feature>
<feature type="non-terminal residue" evidence="2">
    <location>
        <position position="1"/>
    </location>
</feature>
<feature type="region of interest" description="Disordered" evidence="1">
    <location>
        <begin position="1"/>
        <end position="39"/>
    </location>
</feature>
<organism evidence="2">
    <name type="scientific">uncultured Chloroflexota bacterium</name>
    <dbReference type="NCBI Taxonomy" id="166587"/>
    <lineage>
        <taxon>Bacteria</taxon>
        <taxon>Bacillati</taxon>
        <taxon>Chloroflexota</taxon>
        <taxon>environmental samples</taxon>
    </lineage>
</organism>
<dbReference type="EMBL" id="CADCTC010000226">
    <property type="protein sequence ID" value="CAA9285810.1"/>
    <property type="molecule type" value="Genomic_DNA"/>
</dbReference>